<protein>
    <submittedName>
        <fullName evidence="1">Uncharacterized protein</fullName>
    </submittedName>
</protein>
<dbReference type="EMBL" id="OU963895">
    <property type="protein sequence ID" value="CAH0684447.1"/>
    <property type="molecule type" value="Genomic_DNA"/>
</dbReference>
<gene>
    <name evidence="1" type="ORF">CHILSU_LOCUS5227</name>
</gene>
<organism evidence="1 2">
    <name type="scientific">Chilo suppressalis</name>
    <name type="common">Asiatic rice borer moth</name>
    <dbReference type="NCBI Taxonomy" id="168631"/>
    <lineage>
        <taxon>Eukaryota</taxon>
        <taxon>Metazoa</taxon>
        <taxon>Ecdysozoa</taxon>
        <taxon>Arthropoda</taxon>
        <taxon>Hexapoda</taxon>
        <taxon>Insecta</taxon>
        <taxon>Pterygota</taxon>
        <taxon>Neoptera</taxon>
        <taxon>Endopterygota</taxon>
        <taxon>Lepidoptera</taxon>
        <taxon>Glossata</taxon>
        <taxon>Ditrysia</taxon>
        <taxon>Pyraloidea</taxon>
        <taxon>Crambidae</taxon>
        <taxon>Crambinae</taxon>
        <taxon>Chilo</taxon>
    </lineage>
</organism>
<evidence type="ECO:0000313" key="1">
    <source>
        <dbReference type="EMBL" id="CAH0684447.1"/>
    </source>
</evidence>
<keyword evidence="2" id="KW-1185">Reference proteome</keyword>
<accession>A0ABN8EBA2</accession>
<reference evidence="1" key="1">
    <citation type="submission" date="2021-12" db="EMBL/GenBank/DDBJ databases">
        <authorList>
            <person name="King R."/>
        </authorList>
    </citation>
    <scope>NUCLEOTIDE SEQUENCE</scope>
</reference>
<evidence type="ECO:0000313" key="2">
    <source>
        <dbReference type="Proteomes" id="UP001153292"/>
    </source>
</evidence>
<name>A0ABN8EBA2_CHISP</name>
<dbReference type="Proteomes" id="UP001153292">
    <property type="component" value="Chromosome 2"/>
</dbReference>
<proteinExistence type="predicted"/>
<sequence>MYSTTVFKFWKMIDPILFFVIILVVPKAKGAVPGTFFWKPRLGLDLAIPTTEATANVNLPTVENIEEGLVILVDGYETGLTVISLVAGISSAGTYPQLNPASGYFYTNLYRWALRYFSLIPFWMGGHAGNFVETHRVWKRRFYYMDEFMPKWMQKLFFYVKKEDWEKEEWEFKRFKKYSEAAFGKHYRYPSKVFNNFKSQETTETVEDLDSENSIGKK</sequence>